<evidence type="ECO:0000313" key="3">
    <source>
        <dbReference type="Proteomes" id="UP000502823"/>
    </source>
</evidence>
<name>A0A6L2Q4N6_COPFO</name>
<organism evidence="2 3">
    <name type="scientific">Coptotermes formosanus</name>
    <name type="common">Formosan subterranean termite</name>
    <dbReference type="NCBI Taxonomy" id="36987"/>
    <lineage>
        <taxon>Eukaryota</taxon>
        <taxon>Metazoa</taxon>
        <taxon>Ecdysozoa</taxon>
        <taxon>Arthropoda</taxon>
        <taxon>Hexapoda</taxon>
        <taxon>Insecta</taxon>
        <taxon>Pterygota</taxon>
        <taxon>Neoptera</taxon>
        <taxon>Polyneoptera</taxon>
        <taxon>Dictyoptera</taxon>
        <taxon>Blattodea</taxon>
        <taxon>Blattoidea</taxon>
        <taxon>Termitoidae</taxon>
        <taxon>Rhinotermitidae</taxon>
        <taxon>Coptotermes</taxon>
    </lineage>
</organism>
<evidence type="ECO:0000313" key="2">
    <source>
        <dbReference type="EMBL" id="GFG37798.1"/>
    </source>
</evidence>
<feature type="compositionally biased region" description="Low complexity" evidence="1">
    <location>
        <begin position="92"/>
        <end position="105"/>
    </location>
</feature>
<sequence length="306" mass="33555">MSSLVHTVVSDVIASQERLQHQPAMCPPPLHLDSNNNTGGDFVVDENKEESEEADRLKSTIKASSSGEKYSLRPRSFQRRSETEDSNHTGVTATRRSARRSGSSGKESATRPKQKPPPLSKYRRKTANAHGKTLNFKNHCLTPPNFTAPDFMRLCLTPPKSTHLPSSDHSRHRGTPPLDDKHHSHTSSYHVHRTMGTTSQNNLSPESGTAVPCVAPASLGDLCENHPSTDLSPQCLLSPALDQQCHHASASSSQLYLSAPVLDPPDLRHHCLTPADFEHSSEEQSSFLAFDDDSLDSPDLDHLLIS</sequence>
<reference evidence="3" key="1">
    <citation type="submission" date="2020-01" db="EMBL/GenBank/DDBJ databases">
        <title>Draft genome sequence of the Termite Coptotermes fromosanus.</title>
        <authorList>
            <person name="Itakura S."/>
            <person name="Yosikawa Y."/>
            <person name="Umezawa K."/>
        </authorList>
    </citation>
    <scope>NUCLEOTIDE SEQUENCE [LARGE SCALE GENOMIC DNA]</scope>
</reference>
<gene>
    <name evidence="2" type="ORF">Cfor_11616</name>
</gene>
<dbReference type="OrthoDB" id="10063280at2759"/>
<protein>
    <submittedName>
        <fullName evidence="2">Uncharacterized protein</fullName>
    </submittedName>
</protein>
<proteinExistence type="predicted"/>
<dbReference type="Proteomes" id="UP000502823">
    <property type="component" value="Unassembled WGS sequence"/>
</dbReference>
<evidence type="ECO:0000256" key="1">
    <source>
        <dbReference type="SAM" id="MobiDB-lite"/>
    </source>
</evidence>
<dbReference type="AlphaFoldDB" id="A0A6L2Q4N6"/>
<dbReference type="EMBL" id="BLKM01000725">
    <property type="protein sequence ID" value="GFG37798.1"/>
    <property type="molecule type" value="Genomic_DNA"/>
</dbReference>
<feature type="region of interest" description="Disordered" evidence="1">
    <location>
        <begin position="19"/>
        <end position="126"/>
    </location>
</feature>
<feature type="region of interest" description="Disordered" evidence="1">
    <location>
        <begin position="161"/>
        <end position="189"/>
    </location>
</feature>
<accession>A0A6L2Q4N6</accession>
<dbReference type="InParanoid" id="A0A6L2Q4N6"/>
<feature type="compositionally biased region" description="Acidic residues" evidence="1">
    <location>
        <begin position="43"/>
        <end position="53"/>
    </location>
</feature>
<comment type="caution">
    <text evidence="2">The sequence shown here is derived from an EMBL/GenBank/DDBJ whole genome shotgun (WGS) entry which is preliminary data.</text>
</comment>
<keyword evidence="3" id="KW-1185">Reference proteome</keyword>